<sequence length="176" mass="19294">MNIFHKKQCKTRGFTLAEMVVYTAFLAVLAVLAINALLAVSTAFSYLRVSRNMNTSAEATLERISREIRNAYDVDLLQTTQGTSPGRLTLKTKDSLGANTTIEFYVDANNRIAVREGGVDAGTLMAKNTTVNNFVVNVITTNNSLGLKVDLGITGSRGTIAESKNFYDTLILRRTY</sequence>
<keyword evidence="1" id="KW-0472">Membrane</keyword>
<dbReference type="EMBL" id="MHUW01000001">
    <property type="protein sequence ID" value="OHA84334.1"/>
    <property type="molecule type" value="Genomic_DNA"/>
</dbReference>
<protein>
    <recommendedName>
        <fullName evidence="4">Prepilin-type N-terminal cleavage/methylation domain-containing protein</fullName>
    </recommendedName>
</protein>
<dbReference type="STRING" id="1802727.A2937_01180"/>
<comment type="caution">
    <text evidence="2">The sequence shown here is derived from an EMBL/GenBank/DDBJ whole genome shotgun (WGS) entry which is preliminary data.</text>
</comment>
<keyword evidence="1" id="KW-0812">Transmembrane</keyword>
<organism evidence="2 3">
    <name type="scientific">Candidatus Yonathbacteria bacterium RIFCSPLOWO2_01_FULL_47_33b</name>
    <dbReference type="NCBI Taxonomy" id="1802727"/>
    <lineage>
        <taxon>Bacteria</taxon>
        <taxon>Candidatus Yonathiibacteriota</taxon>
    </lineage>
</organism>
<evidence type="ECO:0008006" key="4">
    <source>
        <dbReference type="Google" id="ProtNLM"/>
    </source>
</evidence>
<proteinExistence type="predicted"/>
<evidence type="ECO:0000256" key="1">
    <source>
        <dbReference type="SAM" id="Phobius"/>
    </source>
</evidence>
<evidence type="ECO:0000313" key="2">
    <source>
        <dbReference type="EMBL" id="OHA84334.1"/>
    </source>
</evidence>
<reference evidence="2 3" key="1">
    <citation type="journal article" date="2016" name="Nat. Commun.">
        <title>Thousands of microbial genomes shed light on interconnected biogeochemical processes in an aquifer system.</title>
        <authorList>
            <person name="Anantharaman K."/>
            <person name="Brown C.T."/>
            <person name="Hug L.A."/>
            <person name="Sharon I."/>
            <person name="Castelle C.J."/>
            <person name="Probst A.J."/>
            <person name="Thomas B.C."/>
            <person name="Singh A."/>
            <person name="Wilkins M.J."/>
            <person name="Karaoz U."/>
            <person name="Brodie E.L."/>
            <person name="Williams K.H."/>
            <person name="Hubbard S.S."/>
            <person name="Banfield J.F."/>
        </authorList>
    </citation>
    <scope>NUCLEOTIDE SEQUENCE [LARGE SCALE GENOMIC DNA]</scope>
</reference>
<gene>
    <name evidence="2" type="ORF">A2937_01180</name>
</gene>
<dbReference type="AlphaFoldDB" id="A0A1G2SHA1"/>
<accession>A0A1G2SHA1</accession>
<name>A0A1G2SHA1_9BACT</name>
<dbReference type="Proteomes" id="UP000177987">
    <property type="component" value="Unassembled WGS sequence"/>
</dbReference>
<keyword evidence="1" id="KW-1133">Transmembrane helix</keyword>
<feature type="transmembrane region" description="Helical" evidence="1">
    <location>
        <begin position="20"/>
        <end position="47"/>
    </location>
</feature>
<evidence type="ECO:0000313" key="3">
    <source>
        <dbReference type="Proteomes" id="UP000177987"/>
    </source>
</evidence>